<feature type="transmembrane region" description="Helical" evidence="1">
    <location>
        <begin position="355"/>
        <end position="378"/>
    </location>
</feature>
<sequence length="446" mass="49626">MFMGSNTSQFMKWAEAYFILYILLQPFLDLTAFLSLPLSEPVRVLSMVLGAVYIALTQNAKAKKYAIGYIGLLALVMVASFVNNVIFKDPFTLSIELVYMFKTVYFIMMLITYYFVFRSLSRQTHWKMPMQRYVFFSMSVIGVVMVLASLTGTGKSSYEALAKEGHSGWFFSGNELSAILGMGFAVMILYFMKKYELKTKLYFLPLVLSAMYGILTVGTKVALGSLVVILAVGTLIAWFDAWKKKQWANAIILPILLALTFAAVPVTAIGNNLGFAMEQFNKAGQLEEGAEGEGEGTGPTRGDQAKELLSNRNEFFNKVEGDYVQANVSQKVLGMGRGGNYEDVPKLIEMDFFDWFFNFGVLGFIILIIPILYFGYAIIKHLIVTRFQTFNSDTILIGLAVGLGLGTAFMAGHVLSSPASGIYLAVFIAYLYRLTKPKKHEAEPNS</sequence>
<dbReference type="Pfam" id="PF13425">
    <property type="entry name" value="O-antigen_lig"/>
    <property type="match status" value="1"/>
</dbReference>
<dbReference type="EMBL" id="CP095073">
    <property type="protein sequence ID" value="UOQ45701.1"/>
    <property type="molecule type" value="Genomic_DNA"/>
</dbReference>
<feature type="transmembrane region" description="Helical" evidence="1">
    <location>
        <begin position="99"/>
        <end position="121"/>
    </location>
</feature>
<feature type="transmembrane region" description="Helical" evidence="1">
    <location>
        <begin position="415"/>
        <end position="432"/>
    </location>
</feature>
<reference evidence="2 3" key="1">
    <citation type="submission" date="2022-04" db="EMBL/GenBank/DDBJ databases">
        <title>Halobacillus sp. isolated from saltern.</title>
        <authorList>
            <person name="Won M."/>
            <person name="Lee C.-M."/>
            <person name="Woen H.-Y."/>
            <person name="Kwon S.-W."/>
        </authorList>
    </citation>
    <scope>NUCLEOTIDE SEQUENCE [LARGE SCALE GENOMIC DNA]</scope>
    <source>
        <strain evidence="2 3">SSBR10-3</strain>
    </source>
</reference>
<keyword evidence="3" id="KW-1185">Reference proteome</keyword>
<protein>
    <submittedName>
        <fullName evidence="2">O-antigen ligase family protein</fullName>
    </submittedName>
</protein>
<keyword evidence="1" id="KW-0472">Membrane</keyword>
<feature type="transmembrane region" description="Helical" evidence="1">
    <location>
        <begin position="42"/>
        <end position="60"/>
    </location>
</feature>
<accession>A0ABY4EU88</accession>
<dbReference type="RefSeq" id="WP_244712528.1">
    <property type="nucleotide sequence ID" value="NZ_CP095073.1"/>
</dbReference>
<organism evidence="2 3">
    <name type="scientific">Halobacillus salinarum</name>
    <dbReference type="NCBI Taxonomy" id="2932257"/>
    <lineage>
        <taxon>Bacteria</taxon>
        <taxon>Bacillati</taxon>
        <taxon>Bacillota</taxon>
        <taxon>Bacilli</taxon>
        <taxon>Bacillales</taxon>
        <taxon>Bacillaceae</taxon>
        <taxon>Halobacillus</taxon>
    </lineage>
</organism>
<dbReference type="GO" id="GO:0016874">
    <property type="term" value="F:ligase activity"/>
    <property type="evidence" value="ECO:0007669"/>
    <property type="project" value="UniProtKB-KW"/>
</dbReference>
<feature type="transmembrane region" description="Helical" evidence="1">
    <location>
        <begin position="251"/>
        <end position="270"/>
    </location>
</feature>
<feature type="transmembrane region" description="Helical" evidence="1">
    <location>
        <begin position="67"/>
        <end position="87"/>
    </location>
</feature>
<keyword evidence="2" id="KW-0436">Ligase</keyword>
<feature type="transmembrane region" description="Helical" evidence="1">
    <location>
        <begin position="16"/>
        <end position="36"/>
    </location>
</feature>
<dbReference type="Proteomes" id="UP000831787">
    <property type="component" value="Chromosome"/>
</dbReference>
<feature type="transmembrane region" description="Helical" evidence="1">
    <location>
        <begin position="170"/>
        <end position="192"/>
    </location>
</feature>
<keyword evidence="1" id="KW-0812">Transmembrane</keyword>
<keyword evidence="1" id="KW-1133">Transmembrane helix</keyword>
<proteinExistence type="predicted"/>
<dbReference type="InterPro" id="IPR049504">
    <property type="entry name" value="O-antigen_lig"/>
</dbReference>
<feature type="transmembrane region" description="Helical" evidence="1">
    <location>
        <begin position="133"/>
        <end position="150"/>
    </location>
</feature>
<evidence type="ECO:0000313" key="3">
    <source>
        <dbReference type="Proteomes" id="UP000831787"/>
    </source>
</evidence>
<name>A0ABY4EU88_9BACI</name>
<evidence type="ECO:0000256" key="1">
    <source>
        <dbReference type="SAM" id="Phobius"/>
    </source>
</evidence>
<evidence type="ECO:0000313" key="2">
    <source>
        <dbReference type="EMBL" id="UOQ45701.1"/>
    </source>
</evidence>
<feature type="transmembrane region" description="Helical" evidence="1">
    <location>
        <begin position="199"/>
        <end position="215"/>
    </location>
</feature>
<feature type="transmembrane region" description="Helical" evidence="1">
    <location>
        <begin position="221"/>
        <end position="239"/>
    </location>
</feature>
<feature type="transmembrane region" description="Helical" evidence="1">
    <location>
        <begin position="390"/>
        <end position="409"/>
    </location>
</feature>
<gene>
    <name evidence="2" type="ORF">MUN89_07155</name>
</gene>